<accession>A0A8H6WES5</accession>
<dbReference type="OrthoDB" id="270639at2759"/>
<keyword evidence="4" id="KW-1185">Reference proteome</keyword>
<dbReference type="SUPFAM" id="SSF110916">
    <property type="entry name" value="Peptidyl-tRNA hydrolase domain-like"/>
    <property type="match status" value="1"/>
</dbReference>
<dbReference type="GeneID" id="59341682"/>
<evidence type="ECO:0000313" key="3">
    <source>
        <dbReference type="EMBL" id="KAF7312153.1"/>
    </source>
</evidence>
<dbReference type="PANTHER" id="PTHR11075">
    <property type="entry name" value="PEPTIDE CHAIN RELEASE FACTOR"/>
    <property type="match status" value="1"/>
</dbReference>
<dbReference type="GO" id="GO:0070126">
    <property type="term" value="P:mitochondrial translational termination"/>
    <property type="evidence" value="ECO:0007669"/>
    <property type="project" value="TreeGrafter"/>
</dbReference>
<proteinExistence type="predicted"/>
<gene>
    <name evidence="3" type="ORF">MIND_00227900</name>
</gene>
<dbReference type="PANTHER" id="PTHR11075:SF54">
    <property type="entry name" value="LARGE RIBOSOMAL SUBUNIT PROTEIN ML62"/>
    <property type="match status" value="1"/>
</dbReference>
<evidence type="ECO:0000256" key="1">
    <source>
        <dbReference type="SAM" id="MobiDB-lite"/>
    </source>
</evidence>
<name>A0A8H6WES5_9AGAR</name>
<sequence>MFNLLKLGQRVVHTRGLRQAHHRNKSFLIPPHIPSLGSSEETAAARVWISQFRASKIPKSAVTLSFSRSSGPGGQNVNKVNTKAMIRCSIDAEWIPPWAKSFLERSPYYVVSSQSLQLTSSVFRSQSQNIDDCLSKLHALVLEASSADVKVETSAEQKNRVASLMKGADIKRRNDKTYRSQIKATRKSPKRE</sequence>
<dbReference type="RefSeq" id="XP_037224261.1">
    <property type="nucleotide sequence ID" value="XM_037359166.1"/>
</dbReference>
<dbReference type="AlphaFoldDB" id="A0A8H6WES5"/>
<dbReference type="Gene3D" id="3.30.160.20">
    <property type="match status" value="1"/>
</dbReference>
<dbReference type="EMBL" id="JACAZF010000002">
    <property type="protein sequence ID" value="KAF7312153.1"/>
    <property type="molecule type" value="Genomic_DNA"/>
</dbReference>
<dbReference type="GO" id="GO:0005762">
    <property type="term" value="C:mitochondrial large ribosomal subunit"/>
    <property type="evidence" value="ECO:0007669"/>
    <property type="project" value="TreeGrafter"/>
</dbReference>
<evidence type="ECO:0000313" key="4">
    <source>
        <dbReference type="Proteomes" id="UP000636479"/>
    </source>
</evidence>
<evidence type="ECO:0000259" key="2">
    <source>
        <dbReference type="Pfam" id="PF00472"/>
    </source>
</evidence>
<feature type="domain" description="Prokaryotic-type class I peptide chain release factors" evidence="2">
    <location>
        <begin position="56"/>
        <end position="186"/>
    </location>
</feature>
<organism evidence="3 4">
    <name type="scientific">Mycena indigotica</name>
    <dbReference type="NCBI Taxonomy" id="2126181"/>
    <lineage>
        <taxon>Eukaryota</taxon>
        <taxon>Fungi</taxon>
        <taxon>Dikarya</taxon>
        <taxon>Basidiomycota</taxon>
        <taxon>Agaricomycotina</taxon>
        <taxon>Agaricomycetes</taxon>
        <taxon>Agaricomycetidae</taxon>
        <taxon>Agaricales</taxon>
        <taxon>Marasmiineae</taxon>
        <taxon>Mycenaceae</taxon>
        <taxon>Mycena</taxon>
    </lineage>
</organism>
<protein>
    <submittedName>
        <fullName evidence="3">RF-PROK-I domain-containing protein</fullName>
    </submittedName>
</protein>
<reference evidence="3" key="1">
    <citation type="submission" date="2020-05" db="EMBL/GenBank/DDBJ databases">
        <title>Mycena genomes resolve the evolution of fungal bioluminescence.</title>
        <authorList>
            <person name="Tsai I.J."/>
        </authorList>
    </citation>
    <scope>NUCLEOTIDE SEQUENCE</scope>
    <source>
        <strain evidence="3">171206Taipei</strain>
    </source>
</reference>
<dbReference type="GO" id="GO:0016150">
    <property type="term" value="F:translation release factor activity, codon nonspecific"/>
    <property type="evidence" value="ECO:0007669"/>
    <property type="project" value="TreeGrafter"/>
</dbReference>
<feature type="region of interest" description="Disordered" evidence="1">
    <location>
        <begin position="164"/>
        <end position="192"/>
    </location>
</feature>
<dbReference type="InterPro" id="IPR052104">
    <property type="entry name" value="Mito_Release_Factor_mL62"/>
</dbReference>
<dbReference type="GO" id="GO:0004045">
    <property type="term" value="F:peptidyl-tRNA hydrolase activity"/>
    <property type="evidence" value="ECO:0007669"/>
    <property type="project" value="TreeGrafter"/>
</dbReference>
<feature type="compositionally biased region" description="Basic and acidic residues" evidence="1">
    <location>
        <begin position="168"/>
        <end position="178"/>
    </location>
</feature>
<dbReference type="Proteomes" id="UP000636479">
    <property type="component" value="Unassembled WGS sequence"/>
</dbReference>
<comment type="caution">
    <text evidence="3">The sequence shown here is derived from an EMBL/GenBank/DDBJ whole genome shotgun (WGS) entry which is preliminary data.</text>
</comment>
<dbReference type="InterPro" id="IPR000352">
    <property type="entry name" value="Pep_chain_release_fac_I"/>
</dbReference>
<dbReference type="Pfam" id="PF00472">
    <property type="entry name" value="RF-1"/>
    <property type="match status" value="1"/>
</dbReference>